<reference evidence="3 4" key="1">
    <citation type="journal article" date="2015" name="Stand. Genomic Sci.">
        <title>Complete genome sequence and description of Salinispira pacifica gen. nov., sp. nov., a novel spirochaete isolated form a hypersaline microbial mat.</title>
        <authorList>
            <person name="Ben Hania W."/>
            <person name="Joseph M."/>
            <person name="Schumann P."/>
            <person name="Bunk B."/>
            <person name="Fiebig A."/>
            <person name="Sproer C."/>
            <person name="Klenk H.P."/>
            <person name="Fardeau M.L."/>
            <person name="Spring S."/>
        </authorList>
    </citation>
    <scope>NUCLEOTIDE SEQUENCE [LARGE SCALE GENOMIC DNA]</scope>
    <source>
        <strain evidence="3 4">L21-RPul-D2</strain>
    </source>
</reference>
<evidence type="ECO:0008006" key="5">
    <source>
        <dbReference type="Google" id="ProtNLM"/>
    </source>
</evidence>
<dbReference type="Proteomes" id="UP000018680">
    <property type="component" value="Chromosome"/>
</dbReference>
<dbReference type="EMBL" id="CP006939">
    <property type="protein sequence ID" value="AHC14532.1"/>
    <property type="molecule type" value="Genomic_DNA"/>
</dbReference>
<dbReference type="OrthoDB" id="360546at2"/>
<gene>
    <name evidence="3" type="ORF">L21SP2_1129</name>
</gene>
<accession>V5WFG0</accession>
<evidence type="ECO:0000313" key="3">
    <source>
        <dbReference type="EMBL" id="AHC14532.1"/>
    </source>
</evidence>
<dbReference type="PANTHER" id="PTHR35024">
    <property type="entry name" value="HYPOTHETICAL CYTOSOLIC PROTEIN"/>
    <property type="match status" value="1"/>
</dbReference>
<organism evidence="3 4">
    <name type="scientific">Salinispira pacifica</name>
    <dbReference type="NCBI Taxonomy" id="1307761"/>
    <lineage>
        <taxon>Bacteria</taxon>
        <taxon>Pseudomonadati</taxon>
        <taxon>Spirochaetota</taxon>
        <taxon>Spirochaetia</taxon>
        <taxon>Spirochaetales</taxon>
        <taxon>Spirochaetaceae</taxon>
        <taxon>Salinispira</taxon>
    </lineage>
</organism>
<dbReference type="HOGENOM" id="CLU_072799_4_2_12"/>
<dbReference type="AlphaFoldDB" id="V5WFG0"/>
<evidence type="ECO:0000256" key="2">
    <source>
        <dbReference type="SAM" id="MobiDB-lite"/>
    </source>
</evidence>
<dbReference type="Pfam" id="PF04519">
    <property type="entry name" value="Bactofilin"/>
    <property type="match status" value="1"/>
</dbReference>
<feature type="region of interest" description="Disordered" evidence="2">
    <location>
        <begin position="111"/>
        <end position="145"/>
    </location>
</feature>
<comment type="similarity">
    <text evidence="1">Belongs to the bactofilin family.</text>
</comment>
<evidence type="ECO:0000256" key="1">
    <source>
        <dbReference type="ARBA" id="ARBA00044755"/>
    </source>
</evidence>
<keyword evidence="4" id="KW-1185">Reference proteome</keyword>
<evidence type="ECO:0000313" key="4">
    <source>
        <dbReference type="Proteomes" id="UP000018680"/>
    </source>
</evidence>
<dbReference type="PANTHER" id="PTHR35024:SF4">
    <property type="entry name" value="POLYMER-FORMING CYTOSKELETAL PROTEIN"/>
    <property type="match status" value="1"/>
</dbReference>
<feature type="compositionally biased region" description="Basic and acidic residues" evidence="2">
    <location>
        <begin position="126"/>
        <end position="145"/>
    </location>
</feature>
<name>V5WFG0_9SPIO</name>
<dbReference type="InterPro" id="IPR007607">
    <property type="entry name" value="BacA/B"/>
</dbReference>
<proteinExistence type="inferred from homology"/>
<dbReference type="eggNOG" id="COG1664">
    <property type="taxonomic scope" value="Bacteria"/>
</dbReference>
<sequence>MSDLRVRSIDESNLETVIAADVDFEGEMSLTDPILIKGRVKGSITTGSSLYVSEQADLEAEIDAPVVSIKGSVAGDIQARNRLELFKSGRLTGKVRTPDLIVQSGSIFNGSCSMPDASASGADAGEDARATQRGADDIRSEEGDT</sequence>
<protein>
    <recommendedName>
        <fullName evidence="5">Integral membrane protein CcmA involved in cell shape determination</fullName>
    </recommendedName>
</protein>
<dbReference type="KEGG" id="slr:L21SP2_1129"/>
<dbReference type="STRING" id="1307761.L21SP2_1129"/>
<dbReference type="RefSeq" id="WP_024267457.1">
    <property type="nucleotide sequence ID" value="NC_023035.1"/>
</dbReference>